<dbReference type="InterPro" id="IPR036388">
    <property type="entry name" value="WH-like_DNA-bd_sf"/>
</dbReference>
<evidence type="ECO:0000259" key="5">
    <source>
        <dbReference type="PROSITE" id="PS50931"/>
    </source>
</evidence>
<keyword evidence="2" id="KW-0805">Transcription regulation</keyword>
<dbReference type="FunFam" id="1.10.10.10:FF:000001">
    <property type="entry name" value="LysR family transcriptional regulator"/>
    <property type="match status" value="1"/>
</dbReference>
<dbReference type="AlphaFoldDB" id="A0A345P9I1"/>
<dbReference type="GO" id="GO:0006351">
    <property type="term" value="P:DNA-templated transcription"/>
    <property type="evidence" value="ECO:0007669"/>
    <property type="project" value="TreeGrafter"/>
</dbReference>
<reference evidence="6 7" key="1">
    <citation type="submission" date="2018-07" db="EMBL/GenBank/DDBJ databases">
        <title>Genome sequencing of Moraxellaceae gen. HYN0046.</title>
        <authorList>
            <person name="Kim M."/>
            <person name="Yi H."/>
        </authorList>
    </citation>
    <scope>NUCLEOTIDE SEQUENCE [LARGE SCALE GENOMIC DNA]</scope>
    <source>
        <strain evidence="6 7">HYN0046</strain>
    </source>
</reference>
<dbReference type="InterPro" id="IPR000847">
    <property type="entry name" value="LysR_HTH_N"/>
</dbReference>
<gene>
    <name evidence="6" type="ORF">HYN46_14495</name>
</gene>
<dbReference type="Pfam" id="PF00126">
    <property type="entry name" value="HTH_1"/>
    <property type="match status" value="1"/>
</dbReference>
<dbReference type="InterPro" id="IPR058163">
    <property type="entry name" value="LysR-type_TF_proteobact-type"/>
</dbReference>
<dbReference type="RefSeq" id="WP_114900048.1">
    <property type="nucleotide sequence ID" value="NZ_CP031222.1"/>
</dbReference>
<organism evidence="6 7">
    <name type="scientific">Aquirhabdus parva</name>
    <dbReference type="NCBI Taxonomy" id="2283318"/>
    <lineage>
        <taxon>Bacteria</taxon>
        <taxon>Pseudomonadati</taxon>
        <taxon>Pseudomonadota</taxon>
        <taxon>Gammaproteobacteria</taxon>
        <taxon>Moraxellales</taxon>
        <taxon>Moraxellaceae</taxon>
        <taxon>Aquirhabdus</taxon>
    </lineage>
</organism>
<dbReference type="CDD" id="cd08422">
    <property type="entry name" value="PBP2_CrgA_like"/>
    <property type="match status" value="1"/>
</dbReference>
<dbReference type="Gene3D" id="1.10.10.10">
    <property type="entry name" value="Winged helix-like DNA-binding domain superfamily/Winged helix DNA-binding domain"/>
    <property type="match status" value="1"/>
</dbReference>
<dbReference type="PROSITE" id="PS50931">
    <property type="entry name" value="HTH_LYSR"/>
    <property type="match status" value="1"/>
</dbReference>
<dbReference type="GO" id="GO:0003700">
    <property type="term" value="F:DNA-binding transcription factor activity"/>
    <property type="evidence" value="ECO:0007669"/>
    <property type="project" value="InterPro"/>
</dbReference>
<accession>A0A345P9I1</accession>
<evidence type="ECO:0000313" key="7">
    <source>
        <dbReference type="Proteomes" id="UP000253940"/>
    </source>
</evidence>
<proteinExistence type="inferred from homology"/>
<evidence type="ECO:0000256" key="1">
    <source>
        <dbReference type="ARBA" id="ARBA00009437"/>
    </source>
</evidence>
<dbReference type="PANTHER" id="PTHR30537:SF5">
    <property type="entry name" value="HTH-TYPE TRANSCRIPTIONAL ACTIVATOR TTDR-RELATED"/>
    <property type="match status" value="1"/>
</dbReference>
<keyword evidence="7" id="KW-1185">Reference proteome</keyword>
<dbReference type="InterPro" id="IPR036390">
    <property type="entry name" value="WH_DNA-bd_sf"/>
</dbReference>
<dbReference type="EMBL" id="CP031222">
    <property type="protein sequence ID" value="AXI03940.1"/>
    <property type="molecule type" value="Genomic_DNA"/>
</dbReference>
<dbReference type="OrthoDB" id="8885940at2"/>
<dbReference type="KEGG" id="mbah:HYN46_14495"/>
<sequence>MKESEIDLNGIRVLLAVVQAGGFSAAARRLGVPTNRLSRQVQRLEETLGVRLLQRTTRKLSLTTVGRTLLDRAEPAMQELESWWLQTEAQAEEPRGHLRVTAPIDFMSTRTSQLLARFLETYPMITLEVVLSDDQIDLFSTGIDVAFRAGPIHDENVVARRLISSHLHVVASPSFVETYGLPEHVDALTNYPCLALRSKEGWAVWPLTGPEGQTLIHVHARLTVNGMGALVEGARAGIGMALVPDHLISDDLAAGRLINLIPTYYHDGGGIYMVYSSHKHPPAALRLFIDFIFNDAESTAKQ</sequence>
<dbReference type="Gene3D" id="3.40.190.290">
    <property type="match status" value="1"/>
</dbReference>
<keyword evidence="3" id="KW-0238">DNA-binding</keyword>
<dbReference type="SUPFAM" id="SSF46785">
    <property type="entry name" value="Winged helix' DNA-binding domain"/>
    <property type="match status" value="1"/>
</dbReference>
<dbReference type="Pfam" id="PF03466">
    <property type="entry name" value="LysR_substrate"/>
    <property type="match status" value="1"/>
</dbReference>
<dbReference type="SUPFAM" id="SSF53850">
    <property type="entry name" value="Periplasmic binding protein-like II"/>
    <property type="match status" value="1"/>
</dbReference>
<evidence type="ECO:0000256" key="2">
    <source>
        <dbReference type="ARBA" id="ARBA00023015"/>
    </source>
</evidence>
<dbReference type="GO" id="GO:0043565">
    <property type="term" value="F:sequence-specific DNA binding"/>
    <property type="evidence" value="ECO:0007669"/>
    <property type="project" value="TreeGrafter"/>
</dbReference>
<keyword evidence="4" id="KW-0804">Transcription</keyword>
<evidence type="ECO:0000256" key="3">
    <source>
        <dbReference type="ARBA" id="ARBA00023125"/>
    </source>
</evidence>
<evidence type="ECO:0000313" key="6">
    <source>
        <dbReference type="EMBL" id="AXI03940.1"/>
    </source>
</evidence>
<protein>
    <submittedName>
        <fullName evidence="6">LysR family transcriptional regulator</fullName>
    </submittedName>
</protein>
<feature type="domain" description="HTH lysR-type" evidence="5">
    <location>
        <begin position="6"/>
        <end position="63"/>
    </location>
</feature>
<evidence type="ECO:0000256" key="4">
    <source>
        <dbReference type="ARBA" id="ARBA00023163"/>
    </source>
</evidence>
<dbReference type="PANTHER" id="PTHR30537">
    <property type="entry name" value="HTH-TYPE TRANSCRIPTIONAL REGULATOR"/>
    <property type="match status" value="1"/>
</dbReference>
<name>A0A345P9I1_9GAMM</name>
<comment type="similarity">
    <text evidence="1">Belongs to the LysR transcriptional regulatory family.</text>
</comment>
<dbReference type="Proteomes" id="UP000253940">
    <property type="component" value="Chromosome"/>
</dbReference>
<dbReference type="InterPro" id="IPR005119">
    <property type="entry name" value="LysR_subst-bd"/>
</dbReference>